<name>A0A1J5REE2_9ZZZZ</name>
<proteinExistence type="predicted"/>
<dbReference type="EMBL" id="MLJW01000290">
    <property type="protein sequence ID" value="OIQ90484.1"/>
    <property type="molecule type" value="Genomic_DNA"/>
</dbReference>
<evidence type="ECO:0000313" key="1">
    <source>
        <dbReference type="EMBL" id="OIQ90484.1"/>
    </source>
</evidence>
<dbReference type="AlphaFoldDB" id="A0A1J5REE2"/>
<organism evidence="1">
    <name type="scientific">mine drainage metagenome</name>
    <dbReference type="NCBI Taxonomy" id="410659"/>
    <lineage>
        <taxon>unclassified sequences</taxon>
        <taxon>metagenomes</taxon>
        <taxon>ecological metagenomes</taxon>
    </lineage>
</organism>
<comment type="caution">
    <text evidence="1">The sequence shown here is derived from an EMBL/GenBank/DDBJ whole genome shotgun (WGS) entry which is preliminary data.</text>
</comment>
<reference evidence="1" key="1">
    <citation type="submission" date="2016-10" db="EMBL/GenBank/DDBJ databases">
        <title>Sequence of Gallionella enrichment culture.</title>
        <authorList>
            <person name="Poehlein A."/>
            <person name="Muehling M."/>
            <person name="Daniel R."/>
        </authorList>
    </citation>
    <scope>NUCLEOTIDE SEQUENCE</scope>
</reference>
<accession>A0A1J5REE2</accession>
<sequence>MKTLLHVGELGMLCLVILYVIHRSKDVWVTVDSYGIEGRQVLAHVQFVNELHAPVVVDYDLKLVQDYGVDRYGRTGLRSIKTEHFSGVRLAPDEEREDLVAITLPPKFGVGTPVVRNVVYRRLN</sequence>
<protein>
    <submittedName>
        <fullName evidence="1">Uncharacterized protein</fullName>
    </submittedName>
</protein>
<gene>
    <name evidence="1" type="ORF">GALL_276230</name>
</gene>